<keyword evidence="8" id="KW-1015">Disulfide bond</keyword>
<dbReference type="GO" id="GO:0008061">
    <property type="term" value="F:chitin binding"/>
    <property type="evidence" value="ECO:0007669"/>
    <property type="project" value="UniProtKB-UniRule"/>
</dbReference>
<dbReference type="PANTHER" id="PTHR46471:SF2">
    <property type="entry name" value="CHITIN DEACETYLASE-RELATED"/>
    <property type="match status" value="1"/>
</dbReference>
<evidence type="ECO:0000256" key="9">
    <source>
        <dbReference type="SAM" id="SignalP"/>
    </source>
</evidence>
<feature type="signal peptide" evidence="9">
    <location>
        <begin position="1"/>
        <end position="18"/>
    </location>
</feature>
<organism evidence="11 12">
    <name type="scientific">Sclerotinia borealis (strain F-4128)</name>
    <dbReference type="NCBI Taxonomy" id="1432307"/>
    <lineage>
        <taxon>Eukaryota</taxon>
        <taxon>Fungi</taxon>
        <taxon>Dikarya</taxon>
        <taxon>Ascomycota</taxon>
        <taxon>Pezizomycotina</taxon>
        <taxon>Leotiomycetes</taxon>
        <taxon>Helotiales</taxon>
        <taxon>Sclerotiniaceae</taxon>
        <taxon>Sclerotinia</taxon>
    </lineage>
</organism>
<feature type="domain" description="Chitin-binding type-1" evidence="10">
    <location>
        <begin position="37"/>
        <end position="82"/>
    </location>
</feature>
<dbReference type="OrthoDB" id="3564049at2759"/>
<keyword evidence="12" id="KW-1185">Reference proteome</keyword>
<gene>
    <name evidence="11" type="ORF">SBOR_0374</name>
</gene>
<evidence type="ECO:0000256" key="8">
    <source>
        <dbReference type="PROSITE-ProRule" id="PRU00261"/>
    </source>
</evidence>
<evidence type="ECO:0000256" key="3">
    <source>
        <dbReference type="ARBA" id="ARBA00022723"/>
    </source>
</evidence>
<dbReference type="Pfam" id="PF00187">
    <property type="entry name" value="Chitin_bind_1"/>
    <property type="match status" value="1"/>
</dbReference>
<comment type="cofactor">
    <cofactor evidence="1">
        <name>Co(2+)</name>
        <dbReference type="ChEBI" id="CHEBI:48828"/>
    </cofactor>
</comment>
<dbReference type="GO" id="GO:0016787">
    <property type="term" value="F:hydrolase activity"/>
    <property type="evidence" value="ECO:0007669"/>
    <property type="project" value="UniProtKB-KW"/>
</dbReference>
<keyword evidence="2 8" id="KW-0147">Chitin-binding</keyword>
<keyword evidence="7" id="KW-0170">Cobalt</keyword>
<dbReference type="InterPro" id="IPR036861">
    <property type="entry name" value="Endochitinase-like_sf"/>
</dbReference>
<keyword evidence="5" id="KW-0378">Hydrolase</keyword>
<comment type="caution">
    <text evidence="8">Lacks conserved residue(s) required for the propagation of feature annotation.</text>
</comment>
<feature type="disulfide bond" evidence="8">
    <location>
        <begin position="346"/>
        <end position="360"/>
    </location>
</feature>
<evidence type="ECO:0000313" key="12">
    <source>
        <dbReference type="Proteomes" id="UP000019487"/>
    </source>
</evidence>
<keyword evidence="6" id="KW-0119">Carbohydrate metabolism</keyword>
<feature type="disulfide bond" evidence="8">
    <location>
        <begin position="169"/>
        <end position="183"/>
    </location>
</feature>
<name>W9CTL4_SCLBF</name>
<comment type="caution">
    <text evidence="11">The sequence shown here is derived from an EMBL/GenBank/DDBJ whole genome shotgun (WGS) entry which is preliminary data.</text>
</comment>
<feature type="domain" description="Chitin-binding type-1" evidence="10">
    <location>
        <begin position="96"/>
        <end position="144"/>
    </location>
</feature>
<evidence type="ECO:0000259" key="10">
    <source>
        <dbReference type="PROSITE" id="PS50941"/>
    </source>
</evidence>
<keyword evidence="4 9" id="KW-0732">Signal</keyword>
<dbReference type="PANTHER" id="PTHR46471">
    <property type="entry name" value="CHITIN DEACETYLASE"/>
    <property type="match status" value="1"/>
</dbReference>
<dbReference type="EMBL" id="AYSA01000017">
    <property type="protein sequence ID" value="ESZ99231.1"/>
    <property type="molecule type" value="Genomic_DNA"/>
</dbReference>
<feature type="domain" description="Chitin-binding type-1" evidence="10">
    <location>
        <begin position="151"/>
        <end position="196"/>
    </location>
</feature>
<feature type="chain" id="PRO_5004918810" evidence="9">
    <location>
        <begin position="19"/>
        <end position="386"/>
    </location>
</feature>
<feature type="disulfide bond" evidence="8">
    <location>
        <begin position="115"/>
        <end position="129"/>
    </location>
</feature>
<evidence type="ECO:0000256" key="1">
    <source>
        <dbReference type="ARBA" id="ARBA00001941"/>
    </source>
</evidence>
<dbReference type="HOGENOM" id="CLU_716022_0_0_1"/>
<evidence type="ECO:0000256" key="7">
    <source>
        <dbReference type="ARBA" id="ARBA00023285"/>
    </source>
</evidence>
<dbReference type="Gene3D" id="3.30.60.10">
    <property type="entry name" value="Endochitinase-like"/>
    <property type="match status" value="4"/>
</dbReference>
<evidence type="ECO:0000256" key="4">
    <source>
        <dbReference type="ARBA" id="ARBA00022729"/>
    </source>
</evidence>
<dbReference type="SMART" id="SM00270">
    <property type="entry name" value="ChtBD1"/>
    <property type="match status" value="4"/>
</dbReference>
<feature type="disulfide bond" evidence="8">
    <location>
        <begin position="55"/>
        <end position="69"/>
    </location>
</feature>
<dbReference type="PROSITE" id="PS50941">
    <property type="entry name" value="CHIT_BIND_I_2"/>
    <property type="match status" value="4"/>
</dbReference>
<proteinExistence type="predicted"/>
<dbReference type="GO" id="GO:0046872">
    <property type="term" value="F:metal ion binding"/>
    <property type="evidence" value="ECO:0007669"/>
    <property type="project" value="UniProtKB-KW"/>
</dbReference>
<feature type="domain" description="Chitin-binding type-1" evidence="10">
    <location>
        <begin position="325"/>
        <end position="373"/>
    </location>
</feature>
<sequence length="386" mass="38948">MKALVFALLWLLPSQAASQSTQTEVLPPWQTGEVTPDGTCAGADAFVCSPTWGACCSEDGLCGRSNAFCGDGCQSGFGNCNVATAPAPGPGSPSNDGSCGGTNQFTCNGTTFGACCSANGFCGNTAAHCAIGGGCQSLFGTCSAANNITSDGSCGSNGKICLESGFGNCCSSNGFCGDSTTHCGPGCQVSFGNCTSADNQVLEIAVHQTVSVVQLQATATRAAKRPLGFVMLEWEMCQLTMLAGRMARRVKAQLSEIVAQLVGSVAKRQITAVQAAKLLLGLATLEQEMCQLMVRYCGSTATHCGVGCQKPSSSACLTTNIPSVDGTCGASKGGLTCAGGAFNNQCCSSGGFCGTTTAHCASGCQKGYGRSAKRYAARLGSGTLRS</sequence>
<dbReference type="SUPFAM" id="SSF57016">
    <property type="entry name" value="Plant lectins/antimicrobial peptides"/>
    <property type="match status" value="5"/>
</dbReference>
<dbReference type="AlphaFoldDB" id="W9CTL4"/>
<dbReference type="InterPro" id="IPR001002">
    <property type="entry name" value="Chitin-bd_1"/>
</dbReference>
<evidence type="ECO:0000256" key="5">
    <source>
        <dbReference type="ARBA" id="ARBA00022801"/>
    </source>
</evidence>
<evidence type="ECO:0000313" key="11">
    <source>
        <dbReference type="EMBL" id="ESZ99231.1"/>
    </source>
</evidence>
<protein>
    <submittedName>
        <fullName evidence="11">Keratin-associated protein 5-4</fullName>
    </submittedName>
</protein>
<dbReference type="CDD" id="cd11618">
    <property type="entry name" value="ChtBD1_1"/>
    <property type="match status" value="1"/>
</dbReference>
<evidence type="ECO:0000256" key="2">
    <source>
        <dbReference type="ARBA" id="ARBA00022669"/>
    </source>
</evidence>
<dbReference type="Proteomes" id="UP000019487">
    <property type="component" value="Unassembled WGS sequence"/>
</dbReference>
<dbReference type="STRING" id="1432307.W9CTL4"/>
<accession>W9CTL4</accession>
<keyword evidence="3" id="KW-0479">Metal-binding</keyword>
<reference evidence="11 12" key="1">
    <citation type="journal article" date="2014" name="Genome Announc.">
        <title>Draft genome sequence of Sclerotinia borealis, a psychrophilic plant pathogenic fungus.</title>
        <authorList>
            <person name="Mardanov A.V."/>
            <person name="Beletsky A.V."/>
            <person name="Kadnikov V.V."/>
            <person name="Ignatov A.N."/>
            <person name="Ravin N.V."/>
        </authorList>
    </citation>
    <scope>NUCLEOTIDE SEQUENCE [LARGE SCALE GENOMIC DNA]</scope>
    <source>
        <strain evidence="12">F-4157</strain>
    </source>
</reference>
<evidence type="ECO:0000256" key="6">
    <source>
        <dbReference type="ARBA" id="ARBA00023277"/>
    </source>
</evidence>